<accession>A0A9P9K4T5</accession>
<dbReference type="PANTHER" id="PTHR24148">
    <property type="entry name" value="ANKYRIN REPEAT DOMAIN-CONTAINING PROTEIN 39 HOMOLOG-RELATED"/>
    <property type="match status" value="1"/>
</dbReference>
<dbReference type="Pfam" id="PF26639">
    <property type="entry name" value="Het-6_barrel"/>
    <property type="match status" value="1"/>
</dbReference>
<reference evidence="2" key="1">
    <citation type="journal article" date="2021" name="Nat. Commun.">
        <title>Genetic determinants of endophytism in the Arabidopsis root mycobiome.</title>
        <authorList>
            <person name="Mesny F."/>
            <person name="Miyauchi S."/>
            <person name="Thiergart T."/>
            <person name="Pickel B."/>
            <person name="Atanasova L."/>
            <person name="Karlsson M."/>
            <person name="Huettel B."/>
            <person name="Barry K.W."/>
            <person name="Haridas S."/>
            <person name="Chen C."/>
            <person name="Bauer D."/>
            <person name="Andreopoulos W."/>
            <person name="Pangilinan J."/>
            <person name="LaButti K."/>
            <person name="Riley R."/>
            <person name="Lipzen A."/>
            <person name="Clum A."/>
            <person name="Drula E."/>
            <person name="Henrissat B."/>
            <person name="Kohler A."/>
            <person name="Grigoriev I.V."/>
            <person name="Martin F.M."/>
            <person name="Hacquard S."/>
        </authorList>
    </citation>
    <scope>NUCLEOTIDE SEQUENCE</scope>
    <source>
        <strain evidence="2">MPI-CAGE-AT-0023</strain>
    </source>
</reference>
<evidence type="ECO:0000259" key="1">
    <source>
        <dbReference type="Pfam" id="PF06985"/>
    </source>
</evidence>
<feature type="domain" description="Heterokaryon incompatibility" evidence="1">
    <location>
        <begin position="65"/>
        <end position="211"/>
    </location>
</feature>
<comment type="caution">
    <text evidence="2">The sequence shown here is derived from an EMBL/GenBank/DDBJ whole genome shotgun (WGS) entry which is preliminary data.</text>
</comment>
<dbReference type="Pfam" id="PF06985">
    <property type="entry name" value="HET"/>
    <property type="match status" value="1"/>
</dbReference>
<protein>
    <submittedName>
        <fullName evidence="2">Heterokaryon incompatibility protein-domain-containing protein</fullName>
    </submittedName>
</protein>
<evidence type="ECO:0000313" key="2">
    <source>
        <dbReference type="EMBL" id="KAH7240194.1"/>
    </source>
</evidence>
<dbReference type="InterPro" id="IPR010730">
    <property type="entry name" value="HET"/>
</dbReference>
<dbReference type="PANTHER" id="PTHR24148:SF64">
    <property type="entry name" value="HETEROKARYON INCOMPATIBILITY DOMAIN-CONTAINING PROTEIN"/>
    <property type="match status" value="1"/>
</dbReference>
<dbReference type="InterPro" id="IPR052895">
    <property type="entry name" value="HetReg/Transcr_Mod"/>
</dbReference>
<dbReference type="GeneID" id="70223525"/>
<keyword evidence="3" id="KW-1185">Reference proteome</keyword>
<organism evidence="2 3">
    <name type="scientific">Fusarium redolens</name>
    <dbReference type="NCBI Taxonomy" id="48865"/>
    <lineage>
        <taxon>Eukaryota</taxon>
        <taxon>Fungi</taxon>
        <taxon>Dikarya</taxon>
        <taxon>Ascomycota</taxon>
        <taxon>Pezizomycotina</taxon>
        <taxon>Sordariomycetes</taxon>
        <taxon>Hypocreomycetidae</taxon>
        <taxon>Hypocreales</taxon>
        <taxon>Nectriaceae</taxon>
        <taxon>Fusarium</taxon>
        <taxon>Fusarium redolens species complex</taxon>
    </lineage>
</organism>
<evidence type="ECO:0000313" key="3">
    <source>
        <dbReference type="Proteomes" id="UP000720189"/>
    </source>
</evidence>
<sequence>MPEPKMHIYMPLQHGEVRMLRCRRTFTSTGAVRCSTSISGPGSTRTTIAREIGIDRVRLTDSPSFTALSYTWGSPNQDHQLRLCDNTLLPITKSLAEALIHVLDDIEDGFLWIDQICINQNNNNERNHQVPMMGDIYRRARRVFVWLGTEATGAERIDRIFQDFETATATLTTDMMLMDAFVLSQEAYLNKQAMISMMKLPWFERAWVVQEFVLAQDPIFAHGRFRWHPDTMFLVTCLFRDLGRETFSKFLRHEISYLRKNHPFQIMQNTKEVHEDFHLLLSRMGSKCKASEPRDRVYAFLALNRDPRINIKAMYDVPVHRVFTEVARTIITATENLDILAVAPRQPPSISHIPIEFPEDYPSWAPNWCCDRLSVPLYSRASHVPFNACLGLPWIEQNPQPDEPNHLILQGRVIATVYETSPILSGTGSRQRVLRVCISDGSFIPHLSARAVARDLEFRQSIGLSHANLESLLYVLNSEEQPESYIDEKLLLEEYVLVLQNRKLFVTADGRIGLAQSCVRAGDTVIIAHGSATPLVIRTIDERKQAFKLIGQCYLENAMFGEECDFEKWPMSSFCIT</sequence>
<gene>
    <name evidence="2" type="ORF">BKA55DRAFT_577171</name>
</gene>
<dbReference type="RefSeq" id="XP_046045988.1">
    <property type="nucleotide sequence ID" value="XM_046193571.1"/>
</dbReference>
<dbReference type="AlphaFoldDB" id="A0A9P9K4T5"/>
<dbReference type="OrthoDB" id="2157530at2759"/>
<dbReference type="Proteomes" id="UP000720189">
    <property type="component" value="Unassembled WGS sequence"/>
</dbReference>
<proteinExistence type="predicted"/>
<dbReference type="EMBL" id="JAGMUX010000014">
    <property type="protein sequence ID" value="KAH7240194.1"/>
    <property type="molecule type" value="Genomic_DNA"/>
</dbReference>
<name>A0A9P9K4T5_FUSRE</name>